<name>A0A4Q7Y624_9ACTN</name>
<organism evidence="1 2">
    <name type="scientific">Blastococcus saxobsidens</name>
    <dbReference type="NCBI Taxonomy" id="138336"/>
    <lineage>
        <taxon>Bacteria</taxon>
        <taxon>Bacillati</taxon>
        <taxon>Actinomycetota</taxon>
        <taxon>Actinomycetes</taxon>
        <taxon>Geodermatophilales</taxon>
        <taxon>Geodermatophilaceae</taxon>
        <taxon>Blastococcus</taxon>
    </lineage>
</organism>
<dbReference type="EMBL" id="SHKV01000001">
    <property type="protein sequence ID" value="RZU32340.1"/>
    <property type="molecule type" value="Genomic_DNA"/>
</dbReference>
<comment type="caution">
    <text evidence="1">The sequence shown here is derived from an EMBL/GenBank/DDBJ whole genome shotgun (WGS) entry which is preliminary data.</text>
</comment>
<gene>
    <name evidence="1" type="ORF">BKA19_2035</name>
</gene>
<accession>A0A4Q7Y624</accession>
<dbReference type="OrthoDB" id="5198414at2"/>
<dbReference type="Proteomes" id="UP000292507">
    <property type="component" value="Unassembled WGS sequence"/>
</dbReference>
<evidence type="ECO:0000313" key="2">
    <source>
        <dbReference type="Proteomes" id="UP000292507"/>
    </source>
</evidence>
<reference evidence="1 2" key="1">
    <citation type="submission" date="2019-02" db="EMBL/GenBank/DDBJ databases">
        <title>Sequencing the genomes of 1000 actinobacteria strains.</title>
        <authorList>
            <person name="Klenk H.-P."/>
        </authorList>
    </citation>
    <scope>NUCLEOTIDE SEQUENCE [LARGE SCALE GENOMIC DNA]</scope>
    <source>
        <strain evidence="1 2">DSM 44509</strain>
    </source>
</reference>
<protein>
    <submittedName>
        <fullName evidence="1">Uncharacterized protein</fullName>
    </submittedName>
</protein>
<dbReference type="RefSeq" id="WP_104530026.1">
    <property type="nucleotide sequence ID" value="NZ_POQT01000039.1"/>
</dbReference>
<sequence length="91" mass="9615">MDVFSAQLLPRAAGPVLRRARIAGSLLPGMVSGVFPAAAEDDLVVARRADGTEGLRVPAGDPEVAAVLLQAVRRELREVAPEAFLQAWGVR</sequence>
<proteinExistence type="predicted"/>
<dbReference type="AlphaFoldDB" id="A0A4Q7Y624"/>
<evidence type="ECO:0000313" key="1">
    <source>
        <dbReference type="EMBL" id="RZU32340.1"/>
    </source>
</evidence>
<keyword evidence="2" id="KW-1185">Reference proteome</keyword>